<dbReference type="InterPro" id="IPR045860">
    <property type="entry name" value="Snake_toxin-like_sf"/>
</dbReference>
<protein>
    <submittedName>
        <fullName evidence="2">Uncharacterized protein</fullName>
    </submittedName>
</protein>
<name>A0A383VF68_TETOB</name>
<dbReference type="AlphaFoldDB" id="A0A383VF68"/>
<dbReference type="Proteomes" id="UP000256970">
    <property type="component" value="Unassembled WGS sequence"/>
</dbReference>
<evidence type="ECO:0000256" key="1">
    <source>
        <dbReference type="SAM" id="MobiDB-lite"/>
    </source>
</evidence>
<keyword evidence="3" id="KW-1185">Reference proteome</keyword>
<reference evidence="2 3" key="1">
    <citation type="submission" date="2016-10" db="EMBL/GenBank/DDBJ databases">
        <authorList>
            <person name="Cai Z."/>
        </authorList>
    </citation>
    <scope>NUCLEOTIDE SEQUENCE [LARGE SCALE GENOMIC DNA]</scope>
</reference>
<proteinExistence type="predicted"/>
<dbReference type="SUPFAM" id="SSF57302">
    <property type="entry name" value="Snake toxin-like"/>
    <property type="match status" value="1"/>
</dbReference>
<dbReference type="EMBL" id="FNXT01000331">
    <property type="protein sequence ID" value="SZX63570.1"/>
    <property type="molecule type" value="Genomic_DNA"/>
</dbReference>
<sequence length="248" mass="24643">MATAAPVATTPAPAATPAGMIACYNGPVAPSNTAYSMLFPALQDGAPSVCASYQYKCSKGDTSCTAAEAAQGTSKYAYIWTLASTCSTMGSMEDVYSDVLCCSGDLCNAPDATLDPTTKIVKTSQAVSVATAAPTQPAAAVEKAAAVAAGTDQPAATAPTDSSQPAEAVQMDPNAGGLPTDGVTPGQASTPGSSTVSLDGLSIAPVYSYRKDGAGGATLERAKSVNAADTESVSMLMFVFIGLLALAL</sequence>
<evidence type="ECO:0000313" key="2">
    <source>
        <dbReference type="EMBL" id="SZX63570.1"/>
    </source>
</evidence>
<gene>
    <name evidence="2" type="ORF">BQ4739_LOCUS4106</name>
</gene>
<accession>A0A383VF68</accession>
<organism evidence="2 3">
    <name type="scientific">Tetradesmus obliquus</name>
    <name type="common">Green alga</name>
    <name type="synonym">Acutodesmus obliquus</name>
    <dbReference type="NCBI Taxonomy" id="3088"/>
    <lineage>
        <taxon>Eukaryota</taxon>
        <taxon>Viridiplantae</taxon>
        <taxon>Chlorophyta</taxon>
        <taxon>core chlorophytes</taxon>
        <taxon>Chlorophyceae</taxon>
        <taxon>CS clade</taxon>
        <taxon>Sphaeropleales</taxon>
        <taxon>Scenedesmaceae</taxon>
        <taxon>Tetradesmus</taxon>
    </lineage>
</organism>
<feature type="region of interest" description="Disordered" evidence="1">
    <location>
        <begin position="151"/>
        <end position="195"/>
    </location>
</feature>
<evidence type="ECO:0000313" key="3">
    <source>
        <dbReference type="Proteomes" id="UP000256970"/>
    </source>
</evidence>
<feature type="compositionally biased region" description="Polar residues" evidence="1">
    <location>
        <begin position="186"/>
        <end position="195"/>
    </location>
</feature>